<dbReference type="HOGENOM" id="CLU_014011_0_0_9"/>
<organism evidence="1 2">
    <name type="scientific">Eubacterium ventriosum ATCC 27560</name>
    <dbReference type="NCBI Taxonomy" id="411463"/>
    <lineage>
        <taxon>Bacteria</taxon>
        <taxon>Bacillati</taxon>
        <taxon>Bacillota</taxon>
        <taxon>Clostridia</taxon>
        <taxon>Eubacteriales</taxon>
        <taxon>Eubacteriaceae</taxon>
        <taxon>Eubacterium</taxon>
    </lineage>
</organism>
<dbReference type="AlphaFoldDB" id="A5Z7X6"/>
<evidence type="ECO:0000313" key="1">
    <source>
        <dbReference type="EMBL" id="EDM51033.1"/>
    </source>
</evidence>
<sequence length="739" mass="83811">MAYAAKKEDNKVSEIDFVVPDSSALDVTSGRYTQIEEVRKVKNRLADLKGFEKKMESDILAVYYSDETKGIRILNKETGYVWGGLKETKAEDMNKKWSSMANSIISIDYLGGKCQSARATLGDSGNSINFNWKENEAICNANFVLAGISLSFKMKLEEDHLTIEVLQNTVKELKNNKLQSVWILPFLGTVKEDTTPGYMFVPDGSGALIRYNKKGTYTSVYDERVYGKDASVDGLSEAGDLIAKRNNDYMIDTQKATIPVYGVVHGANQNAYMAVIEEGAEYSSVYASPAGMVTDYNWVSSRFDYRQAYSYPVNKSGKTIMTTQDEAEAYNGRVTFYFLSNEKADYSGMAVKYRELVKNAGILKRNEREDKEIPMYLHMMAGVVEEGLIFNGYNKLTSVKEAQDIVDNLRRNDIKNISVSYEGWQKNGISGHKYGTTSLDSDLGNEGDLKELHKMLGDNGGRFYLYTNLVSFNEDQARIASTSALTISKNYSSYTRSNTMLMYPTEYYAHPSDVVDSLADMVEDYPEYNLDVAKVGNMIYGDYSKNEKISRQKSKQILSETVSKIKKDKVLENPNQYLWNDTSEYINMPLQNSQYMYETDSVPFLQIVLKGSIDYYAPYANQGFYNQTNKLKMIEYGAYPSFIIMSEKNEKLIDTPLEDYFSLNYNDWSDVMKEVYQYLNGALKEVEGSSIIQHKMLDTGVAAVSYDNGKVIYINYLNREYVTKQGVHIPAKNYLVADR</sequence>
<name>A5Z7X6_9FIRM</name>
<reference evidence="1 2" key="1">
    <citation type="submission" date="2007-03" db="EMBL/GenBank/DDBJ databases">
        <authorList>
            <person name="Fulton L."/>
            <person name="Clifton S."/>
            <person name="Fulton B."/>
            <person name="Xu J."/>
            <person name="Minx P."/>
            <person name="Pepin K.H."/>
            <person name="Johnson M."/>
            <person name="Thiruvilangam P."/>
            <person name="Bhonagiri V."/>
            <person name="Nash W.E."/>
            <person name="Mardis E.R."/>
            <person name="Wilson R.K."/>
        </authorList>
    </citation>
    <scope>NUCLEOTIDE SEQUENCE [LARGE SCALE GENOMIC DNA]</scope>
    <source>
        <strain evidence="1 2">ATCC 27560</strain>
    </source>
</reference>
<dbReference type="EMBL" id="AAVL02000035">
    <property type="protein sequence ID" value="EDM51033.1"/>
    <property type="molecule type" value="Genomic_DNA"/>
</dbReference>
<accession>A5Z7X6</accession>
<proteinExistence type="predicted"/>
<evidence type="ECO:0000313" key="2">
    <source>
        <dbReference type="Proteomes" id="UP000006000"/>
    </source>
</evidence>
<dbReference type="Proteomes" id="UP000006000">
    <property type="component" value="Unassembled WGS sequence"/>
</dbReference>
<reference evidence="1 2" key="2">
    <citation type="submission" date="2007-04" db="EMBL/GenBank/DDBJ databases">
        <title>Draft genome sequence of Eubacterium ventriosum (ATCC 27560).</title>
        <authorList>
            <person name="Sudarsanam P."/>
            <person name="Ley R."/>
            <person name="Guruge J."/>
            <person name="Turnbaugh P.J."/>
            <person name="Mahowald M."/>
            <person name="Liep D."/>
            <person name="Gordon J."/>
        </authorList>
    </citation>
    <scope>NUCLEOTIDE SEQUENCE [LARGE SCALE GENOMIC DNA]</scope>
    <source>
        <strain evidence="1 2">ATCC 27560</strain>
    </source>
</reference>
<protein>
    <submittedName>
        <fullName evidence="1">Uncharacterized protein</fullName>
    </submittedName>
</protein>
<dbReference type="STRING" id="411463.EUBVEN_01816"/>
<dbReference type="eggNOG" id="COG3420">
    <property type="taxonomic scope" value="Bacteria"/>
</dbReference>
<comment type="caution">
    <text evidence="1">The sequence shown here is derived from an EMBL/GenBank/DDBJ whole genome shotgun (WGS) entry which is preliminary data.</text>
</comment>
<dbReference type="InterPro" id="IPR043751">
    <property type="entry name" value="DUF5696"/>
</dbReference>
<dbReference type="Pfam" id="PF18952">
    <property type="entry name" value="DUF5696"/>
    <property type="match status" value="1"/>
</dbReference>
<gene>
    <name evidence="1" type="ORF">EUBVEN_01816</name>
</gene>